<evidence type="ECO:0000256" key="12">
    <source>
        <dbReference type="ARBA" id="ARBA00022777"/>
    </source>
</evidence>
<keyword evidence="10" id="KW-0808">Transferase</keyword>
<dbReference type="OrthoDB" id="738517at2759"/>
<evidence type="ECO:0000313" key="19">
    <source>
        <dbReference type="EMBL" id="PXF44800.1"/>
    </source>
</evidence>
<dbReference type="NCBIfam" id="NF005655">
    <property type="entry name" value="PRK07429.1"/>
    <property type="match status" value="1"/>
</dbReference>
<comment type="similarity">
    <text evidence="3">Belongs to the phosphoribulokinase family.</text>
</comment>
<name>A0A2V3IUJ8_9FLOR</name>
<dbReference type="CDD" id="cd02026">
    <property type="entry name" value="PRK"/>
    <property type="match status" value="1"/>
</dbReference>
<dbReference type="EC" id="2.7.1.19" evidence="4"/>
<dbReference type="Proteomes" id="UP000247409">
    <property type="component" value="Unassembled WGS sequence"/>
</dbReference>
<dbReference type="GO" id="GO:0005524">
    <property type="term" value="F:ATP binding"/>
    <property type="evidence" value="ECO:0007669"/>
    <property type="project" value="UniProtKB-KW"/>
</dbReference>
<comment type="caution">
    <text evidence="19">The sequence shown here is derived from an EMBL/GenBank/DDBJ whole genome shotgun (WGS) entry which is preliminary data.</text>
</comment>
<dbReference type="PRINTS" id="PR00478">
    <property type="entry name" value="PHRIBLKINASE"/>
</dbReference>
<dbReference type="InterPro" id="IPR006083">
    <property type="entry name" value="PRK/URK"/>
</dbReference>
<keyword evidence="14" id="KW-0809">Transit peptide</keyword>
<dbReference type="SUPFAM" id="SSF52540">
    <property type="entry name" value="P-loop containing nucleoside triphosphate hydrolases"/>
    <property type="match status" value="1"/>
</dbReference>
<keyword evidence="8" id="KW-0113">Calvin cycle</keyword>
<dbReference type="GO" id="GO:0042803">
    <property type="term" value="F:protein homodimerization activity"/>
    <property type="evidence" value="ECO:0007669"/>
    <property type="project" value="UniProtKB-ARBA"/>
</dbReference>
<evidence type="ECO:0000256" key="4">
    <source>
        <dbReference type="ARBA" id="ARBA00012042"/>
    </source>
</evidence>
<keyword evidence="9" id="KW-0934">Plastid</keyword>
<gene>
    <name evidence="19" type="ORF">BWQ96_05470</name>
</gene>
<evidence type="ECO:0000256" key="1">
    <source>
        <dbReference type="ARBA" id="ARBA00004229"/>
    </source>
</evidence>
<dbReference type="EMBL" id="NBIV01000081">
    <property type="protein sequence ID" value="PXF44800.1"/>
    <property type="molecule type" value="Genomic_DNA"/>
</dbReference>
<feature type="domain" description="Phosphoribulokinase/uridine kinase" evidence="18">
    <location>
        <begin position="100"/>
        <end position="291"/>
    </location>
</feature>
<dbReference type="InterPro" id="IPR006082">
    <property type="entry name" value="PRK"/>
</dbReference>
<evidence type="ECO:0000256" key="15">
    <source>
        <dbReference type="ARBA" id="ARBA00023157"/>
    </source>
</evidence>
<evidence type="ECO:0000256" key="2">
    <source>
        <dbReference type="ARBA" id="ARBA00005215"/>
    </source>
</evidence>
<evidence type="ECO:0000256" key="9">
    <source>
        <dbReference type="ARBA" id="ARBA00022640"/>
    </source>
</evidence>
<dbReference type="GO" id="GO:0019253">
    <property type="term" value="P:reductive pentose-phosphate cycle"/>
    <property type="evidence" value="ECO:0007669"/>
    <property type="project" value="UniProtKB-UniPathway"/>
</dbReference>
<evidence type="ECO:0000256" key="11">
    <source>
        <dbReference type="ARBA" id="ARBA00022741"/>
    </source>
</evidence>
<comment type="pathway">
    <text evidence="2">Carbohydrate biosynthesis; Calvin cycle.</text>
</comment>
<evidence type="ECO:0000256" key="6">
    <source>
        <dbReference type="ARBA" id="ARBA00022528"/>
    </source>
</evidence>
<evidence type="ECO:0000259" key="18">
    <source>
        <dbReference type="Pfam" id="PF00485"/>
    </source>
</evidence>
<comment type="subcellular location">
    <subcellularLocation>
        <location evidence="1">Plastid</location>
        <location evidence="1">Chloroplast</location>
    </subcellularLocation>
</comment>
<protein>
    <recommendedName>
        <fullName evidence="5">Phosphoribulokinase, chloroplastic</fullName>
        <ecNumber evidence="4">2.7.1.19</ecNumber>
    </recommendedName>
    <alternativeName>
        <fullName evidence="16">Phosphopentokinase</fullName>
    </alternativeName>
</protein>
<dbReference type="InterPro" id="IPR027417">
    <property type="entry name" value="P-loop_NTPase"/>
</dbReference>
<accession>A0A2V3IUJ8</accession>
<dbReference type="AlphaFoldDB" id="A0A2V3IUJ8"/>
<evidence type="ECO:0000256" key="10">
    <source>
        <dbReference type="ARBA" id="ARBA00022679"/>
    </source>
</evidence>
<keyword evidence="15" id="KW-1015">Disulfide bond</keyword>
<evidence type="ECO:0000313" key="20">
    <source>
        <dbReference type="Proteomes" id="UP000247409"/>
    </source>
</evidence>
<proteinExistence type="inferred from homology"/>
<evidence type="ECO:0000256" key="16">
    <source>
        <dbReference type="ARBA" id="ARBA00031382"/>
    </source>
</evidence>
<dbReference type="GO" id="GO:0008974">
    <property type="term" value="F:phosphoribulokinase activity"/>
    <property type="evidence" value="ECO:0007669"/>
    <property type="project" value="UniProtKB-EC"/>
</dbReference>
<dbReference type="PANTHER" id="PTHR10285">
    <property type="entry name" value="URIDINE KINASE"/>
    <property type="match status" value="1"/>
</dbReference>
<evidence type="ECO:0000256" key="5">
    <source>
        <dbReference type="ARBA" id="ARBA00017837"/>
    </source>
</evidence>
<dbReference type="GO" id="GO:0009507">
    <property type="term" value="C:chloroplast"/>
    <property type="evidence" value="ECO:0007669"/>
    <property type="project" value="UniProtKB-SubCell"/>
</dbReference>
<dbReference type="UniPathway" id="UPA00116"/>
<evidence type="ECO:0000256" key="8">
    <source>
        <dbReference type="ARBA" id="ARBA00022567"/>
    </source>
</evidence>
<organism evidence="19 20">
    <name type="scientific">Gracilariopsis chorda</name>
    <dbReference type="NCBI Taxonomy" id="448386"/>
    <lineage>
        <taxon>Eukaryota</taxon>
        <taxon>Rhodophyta</taxon>
        <taxon>Florideophyceae</taxon>
        <taxon>Rhodymeniophycidae</taxon>
        <taxon>Gracilariales</taxon>
        <taxon>Gracilariaceae</taxon>
        <taxon>Gracilariopsis</taxon>
    </lineage>
</organism>
<keyword evidence="6" id="KW-0150">Chloroplast</keyword>
<dbReference type="Pfam" id="PF00485">
    <property type="entry name" value="PRK"/>
    <property type="match status" value="1"/>
</dbReference>
<keyword evidence="11" id="KW-0547">Nucleotide-binding</keyword>
<evidence type="ECO:0000256" key="3">
    <source>
        <dbReference type="ARBA" id="ARBA00009719"/>
    </source>
</evidence>
<keyword evidence="7" id="KW-0602">Photosynthesis</keyword>
<evidence type="ECO:0000256" key="14">
    <source>
        <dbReference type="ARBA" id="ARBA00022946"/>
    </source>
</evidence>
<evidence type="ECO:0000256" key="17">
    <source>
        <dbReference type="ARBA" id="ARBA00047663"/>
    </source>
</evidence>
<dbReference type="FunFam" id="3.40.50.300:FF:000619">
    <property type="entry name" value="Phosphoribulokinase"/>
    <property type="match status" value="1"/>
</dbReference>
<keyword evidence="20" id="KW-1185">Reference proteome</keyword>
<evidence type="ECO:0000256" key="13">
    <source>
        <dbReference type="ARBA" id="ARBA00022840"/>
    </source>
</evidence>
<keyword evidence="13" id="KW-0067">ATP-binding</keyword>
<reference evidence="19 20" key="1">
    <citation type="journal article" date="2018" name="Mol. Biol. Evol.">
        <title>Analysis of the draft genome of the red seaweed Gracilariopsis chorda provides insights into genome size evolution in Rhodophyta.</title>
        <authorList>
            <person name="Lee J."/>
            <person name="Yang E.C."/>
            <person name="Graf L."/>
            <person name="Yang J.H."/>
            <person name="Qiu H."/>
            <person name="Zel Zion U."/>
            <person name="Chan C.X."/>
            <person name="Stephens T.G."/>
            <person name="Weber A.P.M."/>
            <person name="Boo G.H."/>
            <person name="Boo S.M."/>
            <person name="Kim K.M."/>
            <person name="Shin Y."/>
            <person name="Jung M."/>
            <person name="Lee S.J."/>
            <person name="Yim H.S."/>
            <person name="Lee J.H."/>
            <person name="Bhattacharya D."/>
            <person name="Yoon H.S."/>
        </authorList>
    </citation>
    <scope>NUCLEOTIDE SEQUENCE [LARGE SCALE GENOMIC DNA]</scope>
    <source>
        <strain evidence="19 20">SKKU-2015</strain>
        <tissue evidence="19">Whole body</tissue>
    </source>
</reference>
<keyword evidence="12 19" id="KW-0418">Kinase</keyword>
<sequence>MAPAFIPATPLSNARAAAFPSATCVSPRRAFFGAAPALRVQSAVRAAAHPRRAAPRAAAVTTDNWVKAPGAENSHHHADAKIAANVSQAMDVKRITRPVIIGVAADSGCGKSTFLRRVTSIFGTEVSKSHTPVGEFITVICLDDYHTHDRMGRREAKVTALDERANNFDLMASQIQALKEGKSIMKPIYNHETGEIDPPELVEPNHLVVIEGLHPMYDERVRDVLDFTVYLDLADEVKVAWKIQRDMAERGHTLDNILASIESRKPDFEKFVDPQKKNCDVVMEILPTELIPDDTEKKVLRVRLLQDENCTHLEPVFLYDEGSTIDWVPCGRKLTCSYPGIKFHYGPDTYYDKPVSVFEVDGGFEKLEEMVYVETHIERSGTKFFGEITQSLLRNPTAPGSKNGTGLVQVLMAMMMRNVYEKVTGKKVSVSSS</sequence>
<comment type="catalytic activity">
    <reaction evidence="17">
        <text>D-ribulose 5-phosphate + ATP = D-ribulose 1,5-bisphosphate + ADP + H(+)</text>
        <dbReference type="Rhea" id="RHEA:19365"/>
        <dbReference type="ChEBI" id="CHEBI:15378"/>
        <dbReference type="ChEBI" id="CHEBI:30616"/>
        <dbReference type="ChEBI" id="CHEBI:57870"/>
        <dbReference type="ChEBI" id="CHEBI:58121"/>
        <dbReference type="ChEBI" id="CHEBI:456216"/>
        <dbReference type="EC" id="2.7.1.19"/>
    </reaction>
</comment>
<dbReference type="STRING" id="448386.A0A2V3IUJ8"/>
<dbReference type="Gene3D" id="3.40.50.300">
    <property type="entry name" value="P-loop containing nucleotide triphosphate hydrolases"/>
    <property type="match status" value="1"/>
</dbReference>
<evidence type="ECO:0000256" key="7">
    <source>
        <dbReference type="ARBA" id="ARBA00022531"/>
    </source>
</evidence>